<protein>
    <submittedName>
        <fullName evidence="10">LMBR1 domain-containing protein 2-like</fullName>
    </submittedName>
</protein>
<evidence type="ECO:0000256" key="7">
    <source>
        <dbReference type="SAM" id="MobiDB-lite"/>
    </source>
</evidence>
<feature type="transmembrane region" description="Helical" evidence="8">
    <location>
        <begin position="6"/>
        <end position="28"/>
    </location>
</feature>
<feature type="compositionally biased region" description="Low complexity" evidence="7">
    <location>
        <begin position="433"/>
        <end position="442"/>
    </location>
</feature>
<feature type="transmembrane region" description="Helical" evidence="8">
    <location>
        <begin position="249"/>
        <end position="274"/>
    </location>
</feature>
<evidence type="ECO:0000256" key="1">
    <source>
        <dbReference type="ARBA" id="ARBA00004141"/>
    </source>
</evidence>
<dbReference type="PANTHER" id="PTHR21355">
    <property type="entry name" value="G-PROTEIN COUPLED RECEPTOR-ASSOCIATED PROTEIN LMBRD2"/>
    <property type="match status" value="1"/>
</dbReference>
<gene>
    <name evidence="10" type="primary">LOC102809420</name>
</gene>
<feature type="transmembrane region" description="Helical" evidence="8">
    <location>
        <begin position="295"/>
        <end position="319"/>
    </location>
</feature>
<sequence length="470" mass="54755">EKLSIILVTASNTWGLFLLVLLLGYGLVEVPRKYWNAAKKGHQLSFTYFQIAKLSTEKSEAEENLEDILDEIKKAAEAIRYNHPLHKHIDTIMTKCPEEFQDKVSKRTMDDYEDYGSNDIEMPTQRTLVKLHSKVIYAVMHERRTYFEWCKLLERAFELEDVEKNILNGDGYFKHTFQSTSKRSLFGSLYTPKIEWYWKTVFSPWVLRFVAIVLSIFSVAVIWSEVVFFNKNPILSLFAIFVNLAADNYSYFYIELASFLTIAYMSVCAYYPIFKIRVFNYYYLADHHQTDENSLLFSAILFCRLTPPLCLNFLGLIHLDSHITGDENMLETSFTAIMGRHMDVLPFMADGFYIYYPITVVVLCIATYFSLGSRCLGFLGFQQFIGEDEMTQDYTDEGREIVKREKRRRQRAEDGETRRREFFNRYGPNNGHGYSSGDYSSSENGRYSHNRESDNGTVKGTTKSYNDTRG</sequence>
<feature type="non-terminal residue" evidence="10">
    <location>
        <position position="1"/>
    </location>
</feature>
<evidence type="ECO:0000256" key="8">
    <source>
        <dbReference type="SAM" id="Phobius"/>
    </source>
</evidence>
<evidence type="ECO:0000256" key="5">
    <source>
        <dbReference type="ARBA" id="ARBA00023136"/>
    </source>
</evidence>
<evidence type="ECO:0000256" key="2">
    <source>
        <dbReference type="ARBA" id="ARBA00010487"/>
    </source>
</evidence>
<evidence type="ECO:0000313" key="10">
    <source>
        <dbReference type="RefSeq" id="XP_006821255.1"/>
    </source>
</evidence>
<dbReference type="PANTHER" id="PTHR21355:SF0">
    <property type="entry name" value="G-PROTEIN COUPLED RECEPTOR-ASSOCIATED PROTEIN LMBRD2"/>
    <property type="match status" value="1"/>
</dbReference>
<feature type="coiled-coil region" evidence="6">
    <location>
        <begin position="51"/>
        <end position="78"/>
    </location>
</feature>
<feature type="region of interest" description="Disordered" evidence="7">
    <location>
        <begin position="405"/>
        <end position="470"/>
    </location>
</feature>
<evidence type="ECO:0000313" key="9">
    <source>
        <dbReference type="Proteomes" id="UP000694865"/>
    </source>
</evidence>
<keyword evidence="3 8" id="KW-0812">Transmembrane</keyword>
<organism evidence="9 10">
    <name type="scientific">Saccoglossus kowalevskii</name>
    <name type="common">Acorn worm</name>
    <dbReference type="NCBI Taxonomy" id="10224"/>
    <lineage>
        <taxon>Eukaryota</taxon>
        <taxon>Metazoa</taxon>
        <taxon>Hemichordata</taxon>
        <taxon>Enteropneusta</taxon>
        <taxon>Harrimaniidae</taxon>
        <taxon>Saccoglossus</taxon>
    </lineage>
</organism>
<keyword evidence="6" id="KW-0175">Coiled coil</keyword>
<dbReference type="InterPro" id="IPR051584">
    <property type="entry name" value="GPCR-associated_LMBR1"/>
</dbReference>
<feature type="transmembrane region" description="Helical" evidence="8">
    <location>
        <begin position="352"/>
        <end position="371"/>
    </location>
</feature>
<dbReference type="RefSeq" id="XP_006821255.1">
    <property type="nucleotide sequence ID" value="XM_006821192.1"/>
</dbReference>
<keyword evidence="5 8" id="KW-0472">Membrane</keyword>
<reference evidence="10" key="1">
    <citation type="submission" date="2025-08" db="UniProtKB">
        <authorList>
            <consortium name="RefSeq"/>
        </authorList>
    </citation>
    <scope>IDENTIFICATION</scope>
    <source>
        <tissue evidence="10">Testes</tissue>
    </source>
</reference>
<comment type="subcellular location">
    <subcellularLocation>
        <location evidence="1">Membrane</location>
        <topology evidence="1">Multi-pass membrane protein</topology>
    </subcellularLocation>
</comment>
<dbReference type="Pfam" id="PF04791">
    <property type="entry name" value="LMBR1"/>
    <property type="match status" value="1"/>
</dbReference>
<keyword evidence="9" id="KW-1185">Reference proteome</keyword>
<feature type="transmembrane region" description="Helical" evidence="8">
    <location>
        <begin position="205"/>
        <end position="229"/>
    </location>
</feature>
<name>A0ABM0MML4_SACKO</name>
<feature type="compositionally biased region" description="Basic and acidic residues" evidence="7">
    <location>
        <begin position="411"/>
        <end position="423"/>
    </location>
</feature>
<dbReference type="Proteomes" id="UP000694865">
    <property type="component" value="Unplaced"/>
</dbReference>
<feature type="compositionally biased region" description="Polar residues" evidence="7">
    <location>
        <begin position="455"/>
        <end position="470"/>
    </location>
</feature>
<keyword evidence="4 8" id="KW-1133">Transmembrane helix</keyword>
<evidence type="ECO:0000256" key="4">
    <source>
        <dbReference type="ARBA" id="ARBA00022989"/>
    </source>
</evidence>
<accession>A0ABM0MML4</accession>
<proteinExistence type="inferred from homology"/>
<dbReference type="InterPro" id="IPR006876">
    <property type="entry name" value="LMBR1-like_membr_prot"/>
</dbReference>
<comment type="similarity">
    <text evidence="2">Belongs to the LIMR family.</text>
</comment>
<dbReference type="GeneID" id="102809420"/>
<evidence type="ECO:0000256" key="3">
    <source>
        <dbReference type="ARBA" id="ARBA00022692"/>
    </source>
</evidence>
<evidence type="ECO:0000256" key="6">
    <source>
        <dbReference type="SAM" id="Coils"/>
    </source>
</evidence>